<feature type="region of interest" description="Disordered" evidence="1">
    <location>
        <begin position="1"/>
        <end position="44"/>
    </location>
</feature>
<evidence type="ECO:0000313" key="2">
    <source>
        <dbReference type="EMBL" id="KUG14344.1"/>
    </source>
</evidence>
<accession>A0A0W8F0E0</accession>
<comment type="caution">
    <text evidence="2">The sequence shown here is derived from an EMBL/GenBank/DDBJ whole genome shotgun (WGS) entry which is preliminary data.</text>
</comment>
<protein>
    <submittedName>
        <fullName evidence="2">Uncharacterized protein</fullName>
    </submittedName>
</protein>
<reference evidence="2" key="1">
    <citation type="journal article" date="2015" name="Proc. Natl. Acad. Sci. U.S.A.">
        <title>Networks of energetic and metabolic interactions define dynamics in microbial communities.</title>
        <authorList>
            <person name="Embree M."/>
            <person name="Liu J.K."/>
            <person name="Al-Bassam M.M."/>
            <person name="Zengler K."/>
        </authorList>
    </citation>
    <scope>NUCLEOTIDE SEQUENCE</scope>
</reference>
<sequence>MKWIRLSRSSAAKTRRAGSRSNELSRRGKAGRSGVAIRTTPRHG</sequence>
<organism evidence="2">
    <name type="scientific">hydrocarbon metagenome</name>
    <dbReference type="NCBI Taxonomy" id="938273"/>
    <lineage>
        <taxon>unclassified sequences</taxon>
        <taxon>metagenomes</taxon>
        <taxon>ecological metagenomes</taxon>
    </lineage>
</organism>
<dbReference type="EMBL" id="LNQE01001669">
    <property type="protein sequence ID" value="KUG14344.1"/>
    <property type="molecule type" value="Genomic_DNA"/>
</dbReference>
<gene>
    <name evidence="2" type="ORF">ASZ90_016021</name>
</gene>
<dbReference type="AlphaFoldDB" id="A0A0W8F0E0"/>
<evidence type="ECO:0000256" key="1">
    <source>
        <dbReference type="SAM" id="MobiDB-lite"/>
    </source>
</evidence>
<name>A0A0W8F0E0_9ZZZZ</name>
<proteinExistence type="predicted"/>